<dbReference type="Proteomes" id="UP000298774">
    <property type="component" value="Plasmid p2"/>
</dbReference>
<evidence type="ECO:0000313" key="5">
    <source>
        <dbReference type="Proteomes" id="UP001277471"/>
    </source>
</evidence>
<dbReference type="GeneID" id="56450604"/>
<evidence type="ECO:0000313" key="4">
    <source>
        <dbReference type="Proteomes" id="UP000298774"/>
    </source>
</evidence>
<reference evidence="3 4" key="1">
    <citation type="submission" date="2018-09" db="EMBL/GenBank/DDBJ databases">
        <title>Whole genome based analysis of evolution and adaptive divergence in Indian and Brazilian strains of Azospirillum brasilense.</title>
        <authorList>
            <person name="Singh C."/>
            <person name="Tripathi A.K."/>
        </authorList>
    </citation>
    <scope>NUCLEOTIDE SEQUENCE [LARGE SCALE GENOMIC DNA]</scope>
    <source>
        <strain evidence="3 4">MTCC4038</strain>
        <plasmid evidence="3 4">p2</plasmid>
    </source>
</reference>
<dbReference type="EMBL" id="CP032341">
    <property type="protein sequence ID" value="QCO12284.1"/>
    <property type="molecule type" value="Genomic_DNA"/>
</dbReference>
<evidence type="ECO:0000313" key="3">
    <source>
        <dbReference type="EMBL" id="QCO12284.1"/>
    </source>
</evidence>
<accession>A0A0P0EH19</accession>
<geneLocation type="plasmid" evidence="3 4">
    <name>p2</name>
</geneLocation>
<keyword evidence="3" id="KW-0614">Plasmid</keyword>
<name>A0A0P0EH19_AZOBR</name>
<dbReference type="RefSeq" id="WP_035679496.1">
    <property type="nucleotide sequence ID" value="NZ_CP012916.1"/>
</dbReference>
<dbReference type="Proteomes" id="UP001277471">
    <property type="component" value="Unassembled WGS sequence"/>
</dbReference>
<evidence type="ECO:0000313" key="2">
    <source>
        <dbReference type="EMBL" id="MDX5955603.1"/>
    </source>
</evidence>
<dbReference type="AlphaFoldDB" id="A0A0P0EH19"/>
<protein>
    <submittedName>
        <fullName evidence="3">Uncharacterized protein</fullName>
    </submittedName>
</protein>
<organism evidence="3 4">
    <name type="scientific">Azospirillum brasilense</name>
    <dbReference type="NCBI Taxonomy" id="192"/>
    <lineage>
        <taxon>Bacteria</taxon>
        <taxon>Pseudomonadati</taxon>
        <taxon>Pseudomonadota</taxon>
        <taxon>Alphaproteobacteria</taxon>
        <taxon>Rhodospirillales</taxon>
        <taxon>Azospirillaceae</taxon>
        <taxon>Azospirillum</taxon>
    </lineage>
</organism>
<proteinExistence type="predicted"/>
<gene>
    <name evidence="3" type="ORF">D3868_25055</name>
    <name evidence="2" type="ORF">SIM66_31015</name>
</gene>
<feature type="region of interest" description="Disordered" evidence="1">
    <location>
        <begin position="116"/>
        <end position="137"/>
    </location>
</feature>
<dbReference type="KEGG" id="abf:AMK58_22880"/>
<evidence type="ECO:0000256" key="1">
    <source>
        <dbReference type="SAM" id="MobiDB-lite"/>
    </source>
</evidence>
<sequence>MLKLVIRDTHHAAGLFLEQVDNVRQLIAELKALKRVPSASLYLEGLAERCLRRGWTVIPADPLVRGCTSRTHIVELHLDPNQPGAPFVGIYEPGEDGTPCRRLHDSLEGLASRLRLPPANNTGTMPATVQQAPALAA</sequence>
<keyword evidence="5" id="KW-1185">Reference proteome</keyword>
<feature type="compositionally biased region" description="Polar residues" evidence="1">
    <location>
        <begin position="119"/>
        <end position="131"/>
    </location>
</feature>
<reference evidence="2 5" key="2">
    <citation type="submission" date="2023-11" db="EMBL/GenBank/DDBJ databases">
        <title>MicrobeMod: A computational toolkit for identifying prokaryotic methylation and restriction-modification with nanopore sequencing.</title>
        <authorList>
            <person name="Crits-Christoph A."/>
            <person name="Kang S.C."/>
            <person name="Lee H."/>
            <person name="Ostrov N."/>
        </authorList>
    </citation>
    <scope>NUCLEOTIDE SEQUENCE [LARGE SCALE GENOMIC DNA]</scope>
    <source>
        <strain evidence="2 5">ATCC 29145</strain>
    </source>
</reference>
<dbReference type="EMBL" id="JAWXYC010000005">
    <property type="protein sequence ID" value="MDX5955603.1"/>
    <property type="molecule type" value="Genomic_DNA"/>
</dbReference>